<organism evidence="2 3">
    <name type="scientific">Linum trigynum</name>
    <dbReference type="NCBI Taxonomy" id="586398"/>
    <lineage>
        <taxon>Eukaryota</taxon>
        <taxon>Viridiplantae</taxon>
        <taxon>Streptophyta</taxon>
        <taxon>Embryophyta</taxon>
        <taxon>Tracheophyta</taxon>
        <taxon>Spermatophyta</taxon>
        <taxon>Magnoliopsida</taxon>
        <taxon>eudicotyledons</taxon>
        <taxon>Gunneridae</taxon>
        <taxon>Pentapetalae</taxon>
        <taxon>rosids</taxon>
        <taxon>fabids</taxon>
        <taxon>Malpighiales</taxon>
        <taxon>Linaceae</taxon>
        <taxon>Linum</taxon>
    </lineage>
</organism>
<feature type="region of interest" description="Disordered" evidence="1">
    <location>
        <begin position="1"/>
        <end position="20"/>
    </location>
</feature>
<accession>A0AAV2GKT0</accession>
<gene>
    <name evidence="2" type="ORF">LTRI10_LOCUS50655</name>
</gene>
<dbReference type="GO" id="GO:0005886">
    <property type="term" value="C:plasma membrane"/>
    <property type="evidence" value="ECO:0007669"/>
    <property type="project" value="TreeGrafter"/>
</dbReference>
<reference evidence="2 3" key="1">
    <citation type="submission" date="2024-04" db="EMBL/GenBank/DDBJ databases">
        <authorList>
            <person name="Fracassetti M."/>
        </authorList>
    </citation>
    <scope>NUCLEOTIDE SEQUENCE [LARGE SCALE GENOMIC DNA]</scope>
</reference>
<dbReference type="AlphaFoldDB" id="A0AAV2GKT0"/>
<evidence type="ECO:0000313" key="2">
    <source>
        <dbReference type="EMBL" id="CAL1411289.1"/>
    </source>
</evidence>
<feature type="compositionally biased region" description="Basic and acidic residues" evidence="1">
    <location>
        <begin position="1"/>
        <end position="11"/>
    </location>
</feature>
<dbReference type="InterPro" id="IPR051861">
    <property type="entry name" value="NET_actin-binding_domain"/>
</dbReference>
<name>A0AAV2GKT0_9ROSI</name>
<sequence length="308" mass="35240">MLNEQAEKAETEVNSPRQAVDELKKEKEVVELRYEQCLEKIAMMENEISRAQEDVKRLNSEVVMGAAKLKGAEEHCFLLEKSNQSMQLEAENLVQRIAIKDQELSTKEIELDKLHTLLEEENSQFAQVQASLQTLQKLHSQSQEEQKALALELENKLQMLKDLELSNQELQEVLHRAKDENQSLNELNGSSSLSIKNFHNEISCLKEVKVKLEVKLIDQVSQTDSLQQKISCLRGEIDALNSRYPGLMEQVWSVGETEGSSVKHLQDEKSRLKEVHGKDESEKEVLHEKLKATNHLLEMNVAMERSLS</sequence>
<proteinExistence type="predicted"/>
<dbReference type="GO" id="GO:0051015">
    <property type="term" value="F:actin filament binding"/>
    <property type="evidence" value="ECO:0007669"/>
    <property type="project" value="TreeGrafter"/>
</dbReference>
<dbReference type="PANTHER" id="PTHR32258:SF6">
    <property type="entry name" value="PROTEIN NETWORKED 1A"/>
    <property type="match status" value="1"/>
</dbReference>
<dbReference type="Proteomes" id="UP001497516">
    <property type="component" value="Chromosome 9"/>
</dbReference>
<keyword evidence="3" id="KW-1185">Reference proteome</keyword>
<evidence type="ECO:0000256" key="1">
    <source>
        <dbReference type="SAM" id="MobiDB-lite"/>
    </source>
</evidence>
<dbReference type="PANTHER" id="PTHR32258">
    <property type="entry name" value="PROTEIN NETWORKED 4A"/>
    <property type="match status" value="1"/>
</dbReference>
<protein>
    <submittedName>
        <fullName evidence="2">Uncharacterized protein</fullName>
    </submittedName>
</protein>
<evidence type="ECO:0000313" key="3">
    <source>
        <dbReference type="Proteomes" id="UP001497516"/>
    </source>
</evidence>
<dbReference type="EMBL" id="OZ034822">
    <property type="protein sequence ID" value="CAL1411289.1"/>
    <property type="molecule type" value="Genomic_DNA"/>
</dbReference>